<gene>
    <name evidence="5" type="ORF">CGC48_06355</name>
</gene>
<dbReference type="RefSeq" id="WP_098028909.1">
    <property type="nucleotide sequence ID" value="NZ_CP022378.1"/>
</dbReference>
<evidence type="ECO:0000313" key="6">
    <source>
        <dbReference type="Proteomes" id="UP000242855"/>
    </source>
</evidence>
<evidence type="ECO:0000256" key="3">
    <source>
        <dbReference type="ARBA" id="ARBA00023326"/>
    </source>
</evidence>
<organism evidence="5 6">
    <name type="scientific">Capnocytophaga cynodegmi</name>
    <dbReference type="NCBI Taxonomy" id="28189"/>
    <lineage>
        <taxon>Bacteria</taxon>
        <taxon>Pseudomonadati</taxon>
        <taxon>Bacteroidota</taxon>
        <taxon>Flavobacteriia</taxon>
        <taxon>Flavobacteriales</taxon>
        <taxon>Flavobacteriaceae</taxon>
        <taxon>Capnocytophaga</taxon>
    </lineage>
</organism>
<evidence type="ECO:0000256" key="1">
    <source>
        <dbReference type="ARBA" id="ARBA00023157"/>
    </source>
</evidence>
<keyword evidence="1" id="KW-1015">Disulfide bond</keyword>
<feature type="domain" description="Rhamnogalacturonase A/B/Epimerase-like pectate lyase" evidence="4">
    <location>
        <begin position="30"/>
        <end position="217"/>
    </location>
</feature>
<name>A0A250E5Q6_9FLAO</name>
<dbReference type="Pfam" id="PF12708">
    <property type="entry name" value="Pect-lyase_RHGA_epim"/>
    <property type="match status" value="1"/>
</dbReference>
<accession>A0A250E5Q6</accession>
<keyword evidence="2" id="KW-0119">Carbohydrate metabolism</keyword>
<dbReference type="InterPro" id="IPR012334">
    <property type="entry name" value="Pectin_lyas_fold"/>
</dbReference>
<dbReference type="PANTHER" id="PTHR31736:SF12">
    <property type="entry name" value="EXO-POLYGALACTURONASE, PUTATIVE-RELATED"/>
    <property type="match status" value="1"/>
</dbReference>
<dbReference type="AlphaFoldDB" id="A0A250E5Q6"/>
<dbReference type="Gene3D" id="2.160.20.10">
    <property type="entry name" value="Single-stranded right-handed beta-helix, Pectin lyase-like"/>
    <property type="match status" value="1"/>
</dbReference>
<dbReference type="SUPFAM" id="SSF51126">
    <property type="entry name" value="Pectin lyase-like"/>
    <property type="match status" value="1"/>
</dbReference>
<evidence type="ECO:0000259" key="4">
    <source>
        <dbReference type="Pfam" id="PF12708"/>
    </source>
</evidence>
<dbReference type="InterPro" id="IPR006626">
    <property type="entry name" value="PbH1"/>
</dbReference>
<reference evidence="5 6" key="1">
    <citation type="journal article" date="2017" name="Genome Announc.">
        <title>Twelve Complete Reference Genomes of Clinical Isolates in the Capnocytophaga Genus.</title>
        <authorList>
            <person name="Villarma A."/>
            <person name="Gulvik C.A."/>
            <person name="Rowe L.A."/>
            <person name="Sheth M."/>
            <person name="Juieng P."/>
            <person name="Nicholson A.C."/>
            <person name="Loparev V.N."/>
            <person name="McQuiston J.R."/>
        </authorList>
    </citation>
    <scope>NUCLEOTIDE SEQUENCE [LARGE SCALE GENOMIC DNA]</scope>
    <source>
        <strain evidence="5 6">G7591</strain>
    </source>
</reference>
<evidence type="ECO:0000313" key="5">
    <source>
        <dbReference type="EMBL" id="ATA68284.1"/>
    </source>
</evidence>
<evidence type="ECO:0000256" key="2">
    <source>
        <dbReference type="ARBA" id="ARBA00023277"/>
    </source>
</evidence>
<dbReference type="InterPro" id="IPR011050">
    <property type="entry name" value="Pectin_lyase_fold/virulence"/>
</dbReference>
<dbReference type="InterPro" id="IPR024535">
    <property type="entry name" value="RHGA/B-epi-like_pectate_lyase"/>
</dbReference>
<dbReference type="GO" id="GO:0000272">
    <property type="term" value="P:polysaccharide catabolic process"/>
    <property type="evidence" value="ECO:0007669"/>
    <property type="project" value="UniProtKB-KW"/>
</dbReference>
<dbReference type="EMBL" id="CP022378">
    <property type="protein sequence ID" value="ATA68284.1"/>
    <property type="molecule type" value="Genomic_DNA"/>
</dbReference>
<dbReference type="Proteomes" id="UP000242855">
    <property type="component" value="Chromosome"/>
</dbReference>
<dbReference type="PROSITE" id="PS51257">
    <property type="entry name" value="PROKAR_LIPOPROTEIN"/>
    <property type="match status" value="1"/>
</dbReference>
<dbReference type="KEGG" id="ccyn:CGC48_06355"/>
<keyword evidence="3" id="KW-0624">Polysaccharide degradation</keyword>
<dbReference type="SMART" id="SM00710">
    <property type="entry name" value="PbH1"/>
    <property type="match status" value="5"/>
</dbReference>
<dbReference type="GeneID" id="96781414"/>
<sequence>MANIKQFWILLFVFISCSEKELLQEDSNMINITKFGATGNDNEDDTEAIQNAINEASKKGGGVVYIPEGTYLIDAKQSLVIRSNVTLQLAANAILEAKANTILEAKANTSERYDILYIKNVENVKVVGGTIKGDRNIHIGNRGEWGMGIGIYDGKNIVIENVSVRDCWGDGIYIGKNRNRSENIILEKVKSVNNRRQGVSITAAHKVTINHCVFSQTNGIPPQAGVDIEPNAADTVSNVVIKNSIFDSNENSGILIYTGAERSFVSDVFVEKCFFVDNRNWAGYIIEKGELPSIKNIHFFDNRLKNNIQKVTKLSANEFVIKGRCVECIMKNNIVIK</sequence>
<proteinExistence type="predicted"/>
<dbReference type="PANTHER" id="PTHR31736">
    <property type="match status" value="1"/>
</dbReference>
<protein>
    <recommendedName>
        <fullName evidence="4">Rhamnogalacturonase A/B/Epimerase-like pectate lyase domain-containing protein</fullName>
    </recommendedName>
</protein>